<dbReference type="KEGG" id="qsa:O6P43_012730"/>
<reference evidence="5" key="1">
    <citation type="journal article" date="2023" name="Science">
        <title>Elucidation of the pathway for biosynthesis of saponin adjuvants from the soapbark tree.</title>
        <authorList>
            <person name="Reed J."/>
            <person name="Orme A."/>
            <person name="El-Demerdash A."/>
            <person name="Owen C."/>
            <person name="Martin L.B.B."/>
            <person name="Misra R.C."/>
            <person name="Kikuchi S."/>
            <person name="Rejzek M."/>
            <person name="Martin A.C."/>
            <person name="Harkess A."/>
            <person name="Leebens-Mack J."/>
            <person name="Louveau T."/>
            <person name="Stephenson M.J."/>
            <person name="Osbourn A."/>
        </authorList>
    </citation>
    <scope>NUCLEOTIDE SEQUENCE</scope>
    <source>
        <strain evidence="5">S10</strain>
    </source>
</reference>
<evidence type="ECO:0000256" key="1">
    <source>
        <dbReference type="ARBA" id="ARBA00022491"/>
    </source>
</evidence>
<dbReference type="GO" id="GO:0003700">
    <property type="term" value="F:DNA-binding transcription factor activity"/>
    <property type="evidence" value="ECO:0007669"/>
    <property type="project" value="InterPro"/>
</dbReference>
<accession>A0AAD7PUG8</accession>
<feature type="compositionally biased region" description="Pro residues" evidence="4">
    <location>
        <begin position="94"/>
        <end position="104"/>
    </location>
</feature>
<evidence type="ECO:0000256" key="3">
    <source>
        <dbReference type="ARBA" id="ARBA00023163"/>
    </source>
</evidence>
<dbReference type="InterPro" id="IPR040356">
    <property type="entry name" value="SPEAR"/>
</dbReference>
<feature type="region of interest" description="Disordered" evidence="4">
    <location>
        <begin position="420"/>
        <end position="439"/>
    </location>
</feature>
<organism evidence="5 6">
    <name type="scientific">Quillaja saponaria</name>
    <name type="common">Soap bark tree</name>
    <dbReference type="NCBI Taxonomy" id="32244"/>
    <lineage>
        <taxon>Eukaryota</taxon>
        <taxon>Viridiplantae</taxon>
        <taxon>Streptophyta</taxon>
        <taxon>Embryophyta</taxon>
        <taxon>Tracheophyta</taxon>
        <taxon>Spermatophyta</taxon>
        <taxon>Magnoliopsida</taxon>
        <taxon>eudicotyledons</taxon>
        <taxon>Gunneridae</taxon>
        <taxon>Pentapetalae</taxon>
        <taxon>rosids</taxon>
        <taxon>fabids</taxon>
        <taxon>Fabales</taxon>
        <taxon>Quillajaceae</taxon>
        <taxon>Quillaja</taxon>
    </lineage>
</organism>
<evidence type="ECO:0000256" key="4">
    <source>
        <dbReference type="SAM" id="MobiDB-lite"/>
    </source>
</evidence>
<keyword evidence="3" id="KW-0804">Transcription</keyword>
<comment type="caution">
    <text evidence="5">The sequence shown here is derived from an EMBL/GenBank/DDBJ whole genome shotgun (WGS) entry which is preliminary data.</text>
</comment>
<feature type="region of interest" description="Disordered" evidence="4">
    <location>
        <begin position="1"/>
        <end position="51"/>
    </location>
</feature>
<dbReference type="AlphaFoldDB" id="A0AAD7PUG8"/>
<keyword evidence="2" id="KW-0805">Transcription regulation</keyword>
<feature type="compositionally biased region" description="Gly residues" evidence="4">
    <location>
        <begin position="8"/>
        <end position="24"/>
    </location>
</feature>
<feature type="region of interest" description="Disordered" evidence="4">
    <location>
        <begin position="83"/>
        <end position="104"/>
    </location>
</feature>
<name>A0AAD7PUG8_QUISA</name>
<gene>
    <name evidence="5" type="ORF">O6P43_012730</name>
</gene>
<sequence length="443" mass="47746">MCSNTSSSGGGCGSGGNSGSGSNGNGNLWSHGIKKKAQQKRPKVPKRGPGVAELEKILREQEKDKFKGFSSVSLVSHNSNPYILQPLKSHPSQPSLPPPPPGPPLSLVTMTSNPMTRSSITSNILPIHVPLAPKFDHFNPGITTRTNIQVNGGQNNKTSGRTGAGSGLVLPEEAFFPMALNSSKLNIDLTDGRQSDSGNLLPTSLSNESNRLLSSPLLQKRNFQYPPAMINQLIGSTALYSSSSSSARMYSTIEPPSNQNASYNYTSMPTEDQKMAAGVKRPYPFSLDNSPIPPPDFEVPPTFSDINRTDQSFTNDNHSTYGFGSANAISRDAKWGNPLEINSRRYISDHGLVPDHGNFLTISTPSVPPPPAKSFQVELPKYNMLPFQDSLQDSYKKPETGGSNHRPFYTFLQVKGQVKETSLGSNSEGGEVGDDGIDLNLKL</sequence>
<dbReference type="Proteomes" id="UP001163823">
    <property type="component" value="Chromosome 5"/>
</dbReference>
<feature type="compositionally biased region" description="Basic residues" evidence="4">
    <location>
        <begin position="32"/>
        <end position="46"/>
    </location>
</feature>
<dbReference type="EMBL" id="JARAOO010000005">
    <property type="protein sequence ID" value="KAJ7968666.1"/>
    <property type="molecule type" value="Genomic_DNA"/>
</dbReference>
<keyword evidence="6" id="KW-1185">Reference proteome</keyword>
<keyword evidence="1" id="KW-0678">Repressor</keyword>
<dbReference type="PANTHER" id="PTHR33388:SF19">
    <property type="entry name" value="SPOROCYTELESS-LIKE EAR-CONTAINING PROTEIN"/>
    <property type="match status" value="1"/>
</dbReference>
<evidence type="ECO:0000313" key="5">
    <source>
        <dbReference type="EMBL" id="KAJ7968666.1"/>
    </source>
</evidence>
<proteinExistence type="predicted"/>
<evidence type="ECO:0000313" key="6">
    <source>
        <dbReference type="Proteomes" id="UP001163823"/>
    </source>
</evidence>
<dbReference type="PANTHER" id="PTHR33388">
    <property type="entry name" value="OS01G0212500 PROTEIN"/>
    <property type="match status" value="1"/>
</dbReference>
<protein>
    <submittedName>
        <fullName evidence="5">Actin cytoskeleton-regulatory complex protein pan1, putative isoform 1</fullName>
    </submittedName>
</protein>
<evidence type="ECO:0000256" key="2">
    <source>
        <dbReference type="ARBA" id="ARBA00023015"/>
    </source>
</evidence>